<reference evidence="2" key="1">
    <citation type="journal article" date="2021" name="PeerJ">
        <title>Extensive microbial diversity within the chicken gut microbiome revealed by metagenomics and culture.</title>
        <authorList>
            <person name="Gilroy R."/>
            <person name="Ravi A."/>
            <person name="Getino M."/>
            <person name="Pursley I."/>
            <person name="Horton D.L."/>
            <person name="Alikhan N.F."/>
            <person name="Baker D."/>
            <person name="Gharbi K."/>
            <person name="Hall N."/>
            <person name="Watson M."/>
            <person name="Adriaenssens E.M."/>
            <person name="Foster-Nyarko E."/>
            <person name="Jarju S."/>
            <person name="Secka A."/>
            <person name="Antonio M."/>
            <person name="Oren A."/>
            <person name="Chaudhuri R.R."/>
            <person name="La Ragione R."/>
            <person name="Hildebrand F."/>
            <person name="Pallen M.J."/>
        </authorList>
    </citation>
    <scope>NUCLEOTIDE SEQUENCE</scope>
    <source>
        <strain evidence="2">1068</strain>
    </source>
</reference>
<proteinExistence type="predicted"/>
<feature type="domain" description="Phospholipase C/D" evidence="1">
    <location>
        <begin position="7"/>
        <end position="147"/>
    </location>
</feature>
<dbReference type="InterPro" id="IPR029002">
    <property type="entry name" value="PLPC/GPLD1"/>
</dbReference>
<evidence type="ECO:0000259" key="1">
    <source>
        <dbReference type="Pfam" id="PF00882"/>
    </source>
</evidence>
<evidence type="ECO:0000313" key="3">
    <source>
        <dbReference type="Proteomes" id="UP000824056"/>
    </source>
</evidence>
<protein>
    <submittedName>
        <fullName evidence="2">Zinc dependent phospholipase C family protein</fullName>
    </submittedName>
</protein>
<dbReference type="EMBL" id="DXBG01000110">
    <property type="protein sequence ID" value="HIZ65152.1"/>
    <property type="molecule type" value="Genomic_DNA"/>
</dbReference>
<dbReference type="AlphaFoldDB" id="A0A9D2JSQ0"/>
<accession>A0A9D2JSQ0</accession>
<dbReference type="Pfam" id="PF00882">
    <property type="entry name" value="Zn_dep_PLPC"/>
    <property type="match status" value="1"/>
</dbReference>
<name>A0A9D2JSQ0_9FIRM</name>
<evidence type="ECO:0000313" key="2">
    <source>
        <dbReference type="EMBL" id="HIZ65152.1"/>
    </source>
</evidence>
<comment type="caution">
    <text evidence="2">The sequence shown here is derived from an EMBL/GenBank/DDBJ whole genome shotgun (WGS) entry which is preliminary data.</text>
</comment>
<sequence>MPSMYAHFVFGKNVYQKLPSDIKKIIKEHRELFFIGLHGPDIFFYYKPLGKNPVKRLGSHMHDMPGRDFFEPAARAIGRFLDDKGDFLPGRKHVGEDMLAYALGFLCHFSLDTTCHGYIENKIRLSGVSHTEIEAELERSLLERDGFNPVHHRLTGHIVPSLYNGMVMEPFFPELEAGQIKESLESLVRYNDLLMAPHVWKRWLIYGVMAISGNYKELHGLVIRKKPNPKCKDSCLRLEKLMDKAIGLCVELTENYLEVLKHKAEMDKRFNQTFGPGPDWKSIPVYSWEEELKYEV</sequence>
<gene>
    <name evidence="2" type="ORF">H9809_04505</name>
</gene>
<dbReference type="Proteomes" id="UP000824056">
    <property type="component" value="Unassembled WGS sequence"/>
</dbReference>
<organism evidence="2 3">
    <name type="scientific">Candidatus Blautia pullicola</name>
    <dbReference type="NCBI Taxonomy" id="2838498"/>
    <lineage>
        <taxon>Bacteria</taxon>
        <taxon>Bacillati</taxon>
        <taxon>Bacillota</taxon>
        <taxon>Clostridia</taxon>
        <taxon>Lachnospirales</taxon>
        <taxon>Lachnospiraceae</taxon>
        <taxon>Blautia</taxon>
    </lineage>
</organism>
<reference evidence="2" key="2">
    <citation type="submission" date="2021-04" db="EMBL/GenBank/DDBJ databases">
        <authorList>
            <person name="Gilroy R."/>
        </authorList>
    </citation>
    <scope>NUCLEOTIDE SEQUENCE</scope>
    <source>
        <strain evidence="2">1068</strain>
    </source>
</reference>